<dbReference type="InterPro" id="IPR044068">
    <property type="entry name" value="CB"/>
</dbReference>
<dbReference type="InterPro" id="IPR024457">
    <property type="entry name" value="Putative_integrase_N"/>
</dbReference>
<gene>
    <name evidence="5" type="ORF">D7Z54_32695</name>
</gene>
<proteinExistence type="predicted"/>
<keyword evidence="6" id="KW-1185">Reference proteome</keyword>
<feature type="domain" description="Core-binding (CB)" evidence="4">
    <location>
        <begin position="31"/>
        <end position="115"/>
    </location>
</feature>
<evidence type="ECO:0000256" key="1">
    <source>
        <dbReference type="ARBA" id="ARBA00023125"/>
    </source>
</evidence>
<dbReference type="AlphaFoldDB" id="A0A3R9WLS6"/>
<dbReference type="Proteomes" id="UP000275076">
    <property type="component" value="Unassembled WGS sequence"/>
</dbReference>
<dbReference type="Gene3D" id="1.10.443.10">
    <property type="entry name" value="Intergrase catalytic core"/>
    <property type="match status" value="1"/>
</dbReference>
<dbReference type="GO" id="GO:0003677">
    <property type="term" value="F:DNA binding"/>
    <property type="evidence" value="ECO:0007669"/>
    <property type="project" value="UniProtKB-UniRule"/>
</dbReference>
<evidence type="ECO:0000313" key="5">
    <source>
        <dbReference type="EMBL" id="RSL29166.1"/>
    </source>
</evidence>
<keyword evidence="2" id="KW-0233">DNA recombination</keyword>
<keyword evidence="1 3" id="KW-0238">DNA-binding</keyword>
<dbReference type="InterPro" id="IPR010998">
    <property type="entry name" value="Integrase_recombinase_N"/>
</dbReference>
<dbReference type="InterPro" id="IPR011010">
    <property type="entry name" value="DNA_brk_join_enz"/>
</dbReference>
<dbReference type="Pfam" id="PF12834">
    <property type="entry name" value="Phage_int_SAM_2"/>
    <property type="match status" value="1"/>
</dbReference>
<comment type="caution">
    <text evidence="5">The sequence shown here is derived from an EMBL/GenBank/DDBJ whole genome shotgun (WGS) entry which is preliminary data.</text>
</comment>
<organism evidence="5 6">
    <name type="scientific">Salibacterium salarium</name>
    <dbReference type="NCBI Taxonomy" id="284579"/>
    <lineage>
        <taxon>Bacteria</taxon>
        <taxon>Bacillati</taxon>
        <taxon>Bacillota</taxon>
        <taxon>Bacilli</taxon>
        <taxon>Bacillales</taxon>
        <taxon>Bacillaceae</taxon>
    </lineage>
</organism>
<dbReference type="GO" id="GO:0006310">
    <property type="term" value="P:DNA recombination"/>
    <property type="evidence" value="ECO:0007669"/>
    <property type="project" value="UniProtKB-KW"/>
</dbReference>
<dbReference type="OrthoDB" id="107900at2"/>
<dbReference type="EMBL" id="RBVX01000089">
    <property type="protein sequence ID" value="RSL29166.1"/>
    <property type="molecule type" value="Genomic_DNA"/>
</dbReference>
<evidence type="ECO:0000313" key="6">
    <source>
        <dbReference type="Proteomes" id="UP000275076"/>
    </source>
</evidence>
<protein>
    <recommendedName>
        <fullName evidence="4">Core-binding (CB) domain-containing protein</fullName>
    </recommendedName>
</protein>
<dbReference type="SUPFAM" id="SSF56349">
    <property type="entry name" value="DNA breaking-rejoining enzymes"/>
    <property type="match status" value="1"/>
</dbReference>
<dbReference type="PROSITE" id="PS51900">
    <property type="entry name" value="CB"/>
    <property type="match status" value="1"/>
</dbReference>
<evidence type="ECO:0000259" key="4">
    <source>
        <dbReference type="PROSITE" id="PS51900"/>
    </source>
</evidence>
<dbReference type="InterPro" id="IPR013762">
    <property type="entry name" value="Integrase-like_cat_sf"/>
</dbReference>
<reference evidence="5 6" key="1">
    <citation type="submission" date="2018-10" db="EMBL/GenBank/DDBJ databases">
        <title>Draft genome sequence of Bacillus salarius IM0101, isolated from a hypersaline soil in Inner Mongolia, China.</title>
        <authorList>
            <person name="Yamprayoonswat W."/>
            <person name="Boonvisut S."/>
            <person name="Jumpathong W."/>
            <person name="Sittihan S."/>
            <person name="Ruangsuj P."/>
            <person name="Wanthongcharoen S."/>
            <person name="Thongpramul N."/>
            <person name="Pimmason S."/>
            <person name="Yu B."/>
            <person name="Yasawong M."/>
        </authorList>
    </citation>
    <scope>NUCLEOTIDE SEQUENCE [LARGE SCALE GENOMIC DNA]</scope>
    <source>
        <strain evidence="5 6">IM0101</strain>
    </source>
</reference>
<evidence type="ECO:0000256" key="2">
    <source>
        <dbReference type="ARBA" id="ARBA00023172"/>
    </source>
</evidence>
<dbReference type="GO" id="GO:0015074">
    <property type="term" value="P:DNA integration"/>
    <property type="evidence" value="ECO:0007669"/>
    <property type="project" value="InterPro"/>
</dbReference>
<name>A0A3R9WLS6_9BACI</name>
<dbReference type="Gene3D" id="1.10.150.130">
    <property type="match status" value="1"/>
</dbReference>
<accession>A0A3R9WLS6</accession>
<sequence length="347" mass="40192">MGGSREDSGKCQCARYVFFLKKRREKMSGRSPIQNQAEKIFRHTRSNSFGTRSRYQSSCRKFIEHLDDHFKMKNLRNIQDKHLVSYIKHRQSQGVAPKTIKNDIGAIKYMHDLIPRAKHALSNNDELKKGFSISLEQTPAVKGDRAWTQQEYESMQKRTSEIIQKGEKGAETARDARDVMKICRTMGLRVTEAVAVSRAQAEKAVRSGIYQVKNEAKNGKWRKVPLSQEGKEVFIERFPKTSRGQRFFIRQEEKTHEAVNRLEKFMSNHCSKLETPEGVEKRTWRKSDKTYTNSLTFHGLRYGYVQDRVQEEVNQGFSLEQAAMRVTQEVGHERGKVILVYLGGRTP</sequence>
<evidence type="ECO:0000256" key="3">
    <source>
        <dbReference type="PROSITE-ProRule" id="PRU01248"/>
    </source>
</evidence>